<feature type="domain" description="ATP-grasp" evidence="12">
    <location>
        <begin position="106"/>
        <end position="314"/>
    </location>
</feature>
<sequence>MKALLIGQGAREHAIAESLVNSGSVLYAYMKTLNPGIARLSKYVKVGSLSNFTDIVEFARNVDFCIIGPEDPLAEGVVDRLEDAGVPCVGPSRTAARLESSKSFTRLLLTKYKIPGNPEYRVFEDMKDVREYIQTHGSVVVKPDGLTGGKGVKVWGEHLNNIGEAEEYIRELIERDGKVVVEEKLDGEEFTLQAFVDGVHVVGSPLVQDHKRAYEGDQGPNTGGMGSYSFPDHSLPFIDSKYIPVALDILKKTVAAVKKETGIPYKGVLYGQFMLTRNGLRVVEFNARFGDPEAINILPILKTSFTDICLRILDGTLSEKHVEFDHKATVVKYLAPVGYPVSPVPSEVTVNEEGIKNIGGRVYYASVSEKNERILTTSSRSIAVLGVSSTIEEAERIAEESICYIGGELFHRRDIGTRKLIQKRIDHMKQLLS</sequence>
<protein>
    <recommendedName>
        <fullName evidence="2 10">Phosphoribosylamine--glycine ligase</fullName>
        <ecNumber evidence="2 10">6.3.4.13</ecNumber>
    </recommendedName>
    <alternativeName>
        <fullName evidence="10">GARS</fullName>
    </alternativeName>
    <alternativeName>
        <fullName evidence="8 10">Glycinamide ribonucleotide synthetase</fullName>
    </alternativeName>
    <alternativeName>
        <fullName evidence="9 10">Phosphoribosylglycinamide synthetase</fullName>
    </alternativeName>
</protein>
<dbReference type="InterPro" id="IPR037123">
    <property type="entry name" value="PRibGlycinamide_synth_C_sf"/>
</dbReference>
<dbReference type="Gene3D" id="3.30.470.20">
    <property type="entry name" value="ATP-grasp fold, B domain"/>
    <property type="match status" value="1"/>
</dbReference>
<evidence type="ECO:0000259" key="12">
    <source>
        <dbReference type="PROSITE" id="PS50975"/>
    </source>
</evidence>
<keyword evidence="6 11" id="KW-0067">ATP-binding</keyword>
<evidence type="ECO:0000313" key="13">
    <source>
        <dbReference type="EMBL" id="WEU41099.1"/>
    </source>
</evidence>
<dbReference type="GO" id="GO:0006189">
    <property type="term" value="P:'de novo' IMP biosynthetic process"/>
    <property type="evidence" value="ECO:0007669"/>
    <property type="project" value="UniProtKB-UniRule"/>
</dbReference>
<accession>A0AAF0D3M3</accession>
<dbReference type="NCBIfam" id="TIGR00877">
    <property type="entry name" value="purD"/>
    <property type="match status" value="1"/>
</dbReference>
<comment type="catalytic activity">
    <reaction evidence="10">
        <text>5-phospho-beta-D-ribosylamine + glycine + ATP = N(1)-(5-phospho-beta-D-ribosyl)glycinamide + ADP + phosphate + H(+)</text>
        <dbReference type="Rhea" id="RHEA:17453"/>
        <dbReference type="ChEBI" id="CHEBI:15378"/>
        <dbReference type="ChEBI" id="CHEBI:30616"/>
        <dbReference type="ChEBI" id="CHEBI:43474"/>
        <dbReference type="ChEBI" id="CHEBI:57305"/>
        <dbReference type="ChEBI" id="CHEBI:58681"/>
        <dbReference type="ChEBI" id="CHEBI:143788"/>
        <dbReference type="ChEBI" id="CHEBI:456216"/>
        <dbReference type="EC" id="6.3.4.13"/>
    </reaction>
</comment>
<evidence type="ECO:0000256" key="6">
    <source>
        <dbReference type="ARBA" id="ARBA00022840"/>
    </source>
</evidence>
<dbReference type="InterPro" id="IPR020562">
    <property type="entry name" value="PRibGlycinamide_synth_N"/>
</dbReference>
<evidence type="ECO:0000256" key="5">
    <source>
        <dbReference type="ARBA" id="ARBA00022755"/>
    </source>
</evidence>
<dbReference type="Pfam" id="PF02843">
    <property type="entry name" value="GARS_C"/>
    <property type="match status" value="1"/>
</dbReference>
<organism evidence="13 14">
    <name type="scientific">Odinarchaeota yellowstonii (strain LCB_4)</name>
    <dbReference type="NCBI Taxonomy" id="1841599"/>
    <lineage>
        <taxon>Archaea</taxon>
        <taxon>Promethearchaeati</taxon>
        <taxon>Candidatus Odinarchaeota</taxon>
        <taxon>Candidatus Odinarchaeia</taxon>
        <taxon>Candidatus Odinarchaeales</taxon>
        <taxon>Candidatus Odinarchaeaceae</taxon>
        <taxon>Candidatus Odinarchaeum</taxon>
    </lineage>
</organism>
<dbReference type="InterPro" id="IPR020561">
    <property type="entry name" value="PRibGlycinamid_synth_ATP-grasp"/>
</dbReference>
<evidence type="ECO:0000256" key="9">
    <source>
        <dbReference type="ARBA" id="ARBA00042864"/>
    </source>
</evidence>
<keyword evidence="3 10" id="KW-0436">Ligase</keyword>
<dbReference type="InterPro" id="IPR020560">
    <property type="entry name" value="PRibGlycinamide_synth_C-dom"/>
</dbReference>
<dbReference type="PANTHER" id="PTHR43472">
    <property type="entry name" value="PHOSPHORIBOSYLAMINE--GLYCINE LIGASE"/>
    <property type="match status" value="1"/>
</dbReference>
<dbReference type="KEGG" id="oyw:OdinLCB4_007605"/>
<dbReference type="Gene3D" id="3.30.1490.20">
    <property type="entry name" value="ATP-grasp fold, A domain"/>
    <property type="match status" value="1"/>
</dbReference>
<reference evidence="13" key="1">
    <citation type="journal article" date="2017" name="Nature">
        <title>Asgard archaea illuminate the origin of eukaryotic cellular complexity.</title>
        <authorList>
            <person name="Zaremba-Niedzwiedzka K."/>
            <person name="Caceres E.F."/>
            <person name="Saw J.H."/>
            <person name="Backstrom D."/>
            <person name="Juzokaite L."/>
            <person name="Vancaester E."/>
            <person name="Seitz K.W."/>
            <person name="Anantharaman K."/>
            <person name="Starnawski P."/>
            <person name="Kjeldsen K.U."/>
            <person name="Scott M.B."/>
            <person name="Nunoura T."/>
            <person name="Banfield J.F."/>
            <person name="Schramm A."/>
            <person name="Baker B.J."/>
            <person name="Spang A."/>
            <person name="Ettema T.J.G."/>
        </authorList>
    </citation>
    <scope>NUCLEOTIDE SEQUENCE</scope>
    <source>
        <strain evidence="13">LCB_4</strain>
    </source>
</reference>
<dbReference type="GO" id="GO:0005524">
    <property type="term" value="F:ATP binding"/>
    <property type="evidence" value="ECO:0007669"/>
    <property type="project" value="UniProtKB-UniRule"/>
</dbReference>
<evidence type="ECO:0000256" key="1">
    <source>
        <dbReference type="ARBA" id="ARBA00005174"/>
    </source>
</evidence>
<dbReference type="Proteomes" id="UP000186851">
    <property type="component" value="Chromosome"/>
</dbReference>
<dbReference type="PROSITE" id="PS50975">
    <property type="entry name" value="ATP_GRASP"/>
    <property type="match status" value="1"/>
</dbReference>
<dbReference type="SUPFAM" id="SSF51246">
    <property type="entry name" value="Rudiment single hybrid motif"/>
    <property type="match status" value="1"/>
</dbReference>
<keyword evidence="4 11" id="KW-0547">Nucleotide-binding</keyword>
<dbReference type="SUPFAM" id="SSF56059">
    <property type="entry name" value="Glutathione synthetase ATP-binding domain-like"/>
    <property type="match status" value="1"/>
</dbReference>
<comment type="pathway">
    <text evidence="1 10">Purine metabolism; IMP biosynthesis via de novo pathway; N(1)-(5-phospho-D-ribosyl)glycinamide from 5-phospho-alpha-D-ribose 1-diphosphate: step 2/2.</text>
</comment>
<evidence type="ECO:0000256" key="7">
    <source>
        <dbReference type="ARBA" id="ARBA00038345"/>
    </source>
</evidence>
<evidence type="ECO:0000256" key="2">
    <source>
        <dbReference type="ARBA" id="ARBA00013255"/>
    </source>
</evidence>
<gene>
    <name evidence="10 13" type="primary">purD</name>
    <name evidence="13" type="ORF">OdinLCB4_007605</name>
</gene>
<dbReference type="GO" id="GO:0046872">
    <property type="term" value="F:metal ion binding"/>
    <property type="evidence" value="ECO:0007669"/>
    <property type="project" value="InterPro"/>
</dbReference>
<dbReference type="InterPro" id="IPR011761">
    <property type="entry name" value="ATP-grasp"/>
</dbReference>
<dbReference type="SMART" id="SM01210">
    <property type="entry name" value="GARS_C"/>
    <property type="match status" value="1"/>
</dbReference>
<dbReference type="HAMAP" id="MF_00138">
    <property type="entry name" value="GARS"/>
    <property type="match status" value="1"/>
</dbReference>
<evidence type="ECO:0000256" key="4">
    <source>
        <dbReference type="ARBA" id="ARBA00022741"/>
    </source>
</evidence>
<dbReference type="GO" id="GO:0004637">
    <property type="term" value="F:phosphoribosylamine-glycine ligase activity"/>
    <property type="evidence" value="ECO:0007669"/>
    <property type="project" value="UniProtKB-UniRule"/>
</dbReference>
<dbReference type="InterPro" id="IPR011054">
    <property type="entry name" value="Rudment_hybrid_motif"/>
</dbReference>
<dbReference type="EMBL" id="CP091871">
    <property type="protein sequence ID" value="WEU41099.1"/>
    <property type="molecule type" value="Genomic_DNA"/>
</dbReference>
<dbReference type="PANTHER" id="PTHR43472:SF1">
    <property type="entry name" value="PHOSPHORIBOSYLAMINE--GLYCINE LIGASE, CHLOROPLASTIC"/>
    <property type="match status" value="1"/>
</dbReference>
<dbReference type="PROSITE" id="PS00184">
    <property type="entry name" value="GARS"/>
    <property type="match status" value="1"/>
</dbReference>
<dbReference type="InterPro" id="IPR020559">
    <property type="entry name" value="PRibGlycinamide_synth_CS"/>
</dbReference>
<evidence type="ECO:0000256" key="3">
    <source>
        <dbReference type="ARBA" id="ARBA00022598"/>
    </source>
</evidence>
<evidence type="ECO:0000313" key="14">
    <source>
        <dbReference type="Proteomes" id="UP000186851"/>
    </source>
</evidence>
<evidence type="ECO:0000256" key="10">
    <source>
        <dbReference type="HAMAP-Rule" id="MF_00138"/>
    </source>
</evidence>
<dbReference type="InterPro" id="IPR016185">
    <property type="entry name" value="PreATP-grasp_dom_sf"/>
</dbReference>
<comment type="similarity">
    <text evidence="7 10">Belongs to the GARS family.</text>
</comment>
<dbReference type="SMART" id="SM01209">
    <property type="entry name" value="GARS_A"/>
    <property type="match status" value="1"/>
</dbReference>
<evidence type="ECO:0000256" key="8">
    <source>
        <dbReference type="ARBA" id="ARBA00042242"/>
    </source>
</evidence>
<dbReference type="AlphaFoldDB" id="A0AAF0D3M3"/>
<dbReference type="InterPro" id="IPR013815">
    <property type="entry name" value="ATP_grasp_subdomain_1"/>
</dbReference>
<dbReference type="Gene3D" id="3.40.50.20">
    <property type="match status" value="1"/>
</dbReference>
<dbReference type="GO" id="GO:0009113">
    <property type="term" value="P:purine nucleobase biosynthetic process"/>
    <property type="evidence" value="ECO:0007669"/>
    <property type="project" value="InterPro"/>
</dbReference>
<dbReference type="Pfam" id="PF01071">
    <property type="entry name" value="GARS_A"/>
    <property type="match status" value="1"/>
</dbReference>
<proteinExistence type="inferred from homology"/>
<dbReference type="Pfam" id="PF02844">
    <property type="entry name" value="GARS_N"/>
    <property type="match status" value="1"/>
</dbReference>
<keyword evidence="5 10" id="KW-0658">Purine biosynthesis</keyword>
<dbReference type="InterPro" id="IPR000115">
    <property type="entry name" value="PRibGlycinamide_synth"/>
</dbReference>
<evidence type="ECO:0000256" key="11">
    <source>
        <dbReference type="PROSITE-ProRule" id="PRU00409"/>
    </source>
</evidence>
<reference evidence="13" key="2">
    <citation type="journal article" date="2022" name="Nat. Microbiol.">
        <title>A closed Candidatus Odinarchaeum chromosome exposes Asgard archaeal viruses.</title>
        <authorList>
            <person name="Tamarit D."/>
            <person name="Caceres E.F."/>
            <person name="Krupovic M."/>
            <person name="Nijland R."/>
            <person name="Eme L."/>
            <person name="Robinson N.P."/>
            <person name="Ettema T.J.G."/>
        </authorList>
    </citation>
    <scope>NUCLEOTIDE SEQUENCE</scope>
    <source>
        <strain evidence="13">LCB_4</strain>
    </source>
</reference>
<dbReference type="SUPFAM" id="SSF52440">
    <property type="entry name" value="PreATP-grasp domain"/>
    <property type="match status" value="1"/>
</dbReference>
<dbReference type="Gene3D" id="3.90.600.10">
    <property type="entry name" value="Phosphoribosylglycinamide synthetase, C-terminal domain"/>
    <property type="match status" value="1"/>
</dbReference>
<dbReference type="EC" id="6.3.4.13" evidence="2 10"/>
<name>A0AAF0D3M3_ODILC</name>